<feature type="domain" description="Methyltransferase" evidence="1">
    <location>
        <begin position="45"/>
        <end position="140"/>
    </location>
</feature>
<dbReference type="CDD" id="cd02440">
    <property type="entry name" value="AdoMet_MTases"/>
    <property type="match status" value="1"/>
</dbReference>
<dbReference type="RefSeq" id="WP_270156508.1">
    <property type="nucleotide sequence ID" value="NZ_JAPNNL010000077.1"/>
</dbReference>
<dbReference type="InterPro" id="IPR029063">
    <property type="entry name" value="SAM-dependent_MTases_sf"/>
</dbReference>
<dbReference type="Proteomes" id="UP001144036">
    <property type="component" value="Unassembled WGS sequence"/>
</dbReference>
<dbReference type="EMBL" id="JAPNNL010000077">
    <property type="protein sequence ID" value="MDA0635660.1"/>
    <property type="molecule type" value="Genomic_DNA"/>
</dbReference>
<reference evidence="2" key="1">
    <citation type="submission" date="2022-11" db="EMBL/GenBank/DDBJ databases">
        <title>Nonomuraea corallina sp. nov., a new species of the genus Nonomuraea isolated from sea side sediment in Thai sea.</title>
        <authorList>
            <person name="Ngamcharungchit C."/>
            <person name="Matsumoto A."/>
            <person name="Suriyachadkun C."/>
            <person name="Panbangred W."/>
            <person name="Inahashi Y."/>
            <person name="Intra B."/>
        </authorList>
    </citation>
    <scope>NUCLEOTIDE SEQUENCE</scope>
    <source>
        <strain evidence="2">MCN248</strain>
    </source>
</reference>
<keyword evidence="2" id="KW-0808">Transferase</keyword>
<proteinExistence type="predicted"/>
<dbReference type="GO" id="GO:0032259">
    <property type="term" value="P:methylation"/>
    <property type="evidence" value="ECO:0007669"/>
    <property type="project" value="UniProtKB-KW"/>
</dbReference>
<evidence type="ECO:0000313" key="3">
    <source>
        <dbReference type="Proteomes" id="UP001144036"/>
    </source>
</evidence>
<comment type="caution">
    <text evidence="2">The sequence shown here is derived from an EMBL/GenBank/DDBJ whole genome shotgun (WGS) entry which is preliminary data.</text>
</comment>
<evidence type="ECO:0000259" key="1">
    <source>
        <dbReference type="Pfam" id="PF13649"/>
    </source>
</evidence>
<dbReference type="InterPro" id="IPR041698">
    <property type="entry name" value="Methyltransf_25"/>
</dbReference>
<accession>A0ABT4SFA8</accession>
<dbReference type="GO" id="GO:0008168">
    <property type="term" value="F:methyltransferase activity"/>
    <property type="evidence" value="ECO:0007669"/>
    <property type="project" value="UniProtKB-KW"/>
</dbReference>
<dbReference type="Gene3D" id="3.40.50.150">
    <property type="entry name" value="Vaccinia Virus protein VP39"/>
    <property type="match status" value="1"/>
</dbReference>
<dbReference type="Pfam" id="PF13649">
    <property type="entry name" value="Methyltransf_25"/>
    <property type="match status" value="1"/>
</dbReference>
<organism evidence="2 3">
    <name type="scientific">Nonomuraea corallina</name>
    <dbReference type="NCBI Taxonomy" id="2989783"/>
    <lineage>
        <taxon>Bacteria</taxon>
        <taxon>Bacillati</taxon>
        <taxon>Actinomycetota</taxon>
        <taxon>Actinomycetes</taxon>
        <taxon>Streptosporangiales</taxon>
        <taxon>Streptosporangiaceae</taxon>
        <taxon>Nonomuraea</taxon>
    </lineage>
</organism>
<keyword evidence="2" id="KW-0489">Methyltransferase</keyword>
<keyword evidence="3" id="KW-1185">Reference proteome</keyword>
<gene>
    <name evidence="2" type="ORF">OUY22_19750</name>
</gene>
<dbReference type="SUPFAM" id="SSF53335">
    <property type="entry name" value="S-adenosyl-L-methionine-dependent methyltransferases"/>
    <property type="match status" value="1"/>
</dbReference>
<sequence length="205" mass="21912">MANDTSLFLGQFLRSPGTIGALAPSSQRLAAAVCAPVPERGEPTVVELGPGTGPFTAEIQRRLAGRGHHLAVELNQAMAALLAERFPAVDVVNGDAARLPELLAERGLGQADVVVSGLPWAAFPQQSQLSLMGAVTSVMSHAGAFTTFSYVHAIPLSRARRFRALLAERFEEVVAGRTVWRNAPPAFVFHARRPRPRTELPSTMA</sequence>
<protein>
    <submittedName>
        <fullName evidence="2">Methyltransferase domain-containing protein</fullName>
    </submittedName>
</protein>
<evidence type="ECO:0000313" key="2">
    <source>
        <dbReference type="EMBL" id="MDA0635660.1"/>
    </source>
</evidence>
<name>A0ABT4SFA8_9ACTN</name>